<organism evidence="8 9">
    <name type="scientific">Geranomyces variabilis</name>
    <dbReference type="NCBI Taxonomy" id="109894"/>
    <lineage>
        <taxon>Eukaryota</taxon>
        <taxon>Fungi</taxon>
        <taxon>Fungi incertae sedis</taxon>
        <taxon>Chytridiomycota</taxon>
        <taxon>Chytridiomycota incertae sedis</taxon>
        <taxon>Chytridiomycetes</taxon>
        <taxon>Spizellomycetales</taxon>
        <taxon>Powellomycetaceae</taxon>
        <taxon>Geranomyces</taxon>
    </lineage>
</organism>
<comment type="subcellular location">
    <subcellularLocation>
        <location evidence="1">Nucleus</location>
    </subcellularLocation>
</comment>
<dbReference type="Proteomes" id="UP001212152">
    <property type="component" value="Unassembled WGS sequence"/>
</dbReference>
<gene>
    <name evidence="8" type="ORF">HDU87_001444</name>
</gene>
<evidence type="ECO:0000256" key="5">
    <source>
        <dbReference type="SAM" id="Coils"/>
    </source>
</evidence>
<protein>
    <recommendedName>
        <fullName evidence="7">HTH La-type RNA-binding domain-containing protein</fullName>
    </recommendedName>
</protein>
<dbReference type="AlphaFoldDB" id="A0AAD5TCR9"/>
<dbReference type="PRINTS" id="PR00302">
    <property type="entry name" value="LUPUSLA"/>
</dbReference>
<feature type="compositionally biased region" description="Basic and acidic residues" evidence="6">
    <location>
        <begin position="94"/>
        <end position="116"/>
    </location>
</feature>
<evidence type="ECO:0000259" key="7">
    <source>
        <dbReference type="PROSITE" id="PS50961"/>
    </source>
</evidence>
<evidence type="ECO:0000313" key="8">
    <source>
        <dbReference type="EMBL" id="KAJ3167821.1"/>
    </source>
</evidence>
<reference evidence="8" key="1">
    <citation type="submission" date="2020-05" db="EMBL/GenBank/DDBJ databases">
        <title>Phylogenomic resolution of chytrid fungi.</title>
        <authorList>
            <person name="Stajich J.E."/>
            <person name="Amses K."/>
            <person name="Simmons R."/>
            <person name="Seto K."/>
            <person name="Myers J."/>
            <person name="Bonds A."/>
            <person name="Quandt C.A."/>
            <person name="Barry K."/>
            <person name="Liu P."/>
            <person name="Grigoriev I."/>
            <person name="Longcore J.E."/>
            <person name="James T.Y."/>
        </authorList>
    </citation>
    <scope>NUCLEOTIDE SEQUENCE</scope>
    <source>
        <strain evidence="8">JEL0379</strain>
    </source>
</reference>
<sequence>MGFHKRPPSEEELQDAILKQVEYYFGDQNYPKDTHLHQIAALHGNWVPIRVLCTFKKLRALSDSVKFVSAALIKSPALLELSKDGKNVRRRNPPTKEEPSLKRERADDKEVSEGPAKKPRTQDPPTGHAVGPRTTASVLAAFHSRHFGAAARQRFPVPSPATAVDDSDYWSRLCGPCAEYWTDYCKHEQQPDAAVNGGASHSHALQEDVADADAAYLTDAQGEENNNLSLDADFKDDEKEEESLLTPGMIAIFRHSENWKREKAAYYAELERKEQEELAAESEAA</sequence>
<dbReference type="SUPFAM" id="SSF46785">
    <property type="entry name" value="Winged helix' DNA-binding domain"/>
    <property type="match status" value="1"/>
</dbReference>
<dbReference type="PANTHER" id="PTHR22792">
    <property type="entry name" value="LUPUS LA PROTEIN-RELATED"/>
    <property type="match status" value="1"/>
</dbReference>
<dbReference type="InterPro" id="IPR036388">
    <property type="entry name" value="WH-like_DNA-bd_sf"/>
</dbReference>
<accession>A0AAD5TCR9</accession>
<dbReference type="GO" id="GO:1990904">
    <property type="term" value="C:ribonucleoprotein complex"/>
    <property type="evidence" value="ECO:0007669"/>
    <property type="project" value="InterPro"/>
</dbReference>
<comment type="caution">
    <text evidence="8">The sequence shown here is derived from an EMBL/GenBank/DDBJ whole genome shotgun (WGS) entry which is preliminary data.</text>
</comment>
<dbReference type="Pfam" id="PF05383">
    <property type="entry name" value="La"/>
    <property type="match status" value="1"/>
</dbReference>
<evidence type="ECO:0000256" key="2">
    <source>
        <dbReference type="ARBA" id="ARBA00022884"/>
    </source>
</evidence>
<dbReference type="InterPro" id="IPR045180">
    <property type="entry name" value="La_dom_prot"/>
</dbReference>
<keyword evidence="2 4" id="KW-0694">RNA-binding</keyword>
<dbReference type="InterPro" id="IPR002344">
    <property type="entry name" value="Lupus_La"/>
</dbReference>
<keyword evidence="5" id="KW-0175">Coiled coil</keyword>
<dbReference type="Gene3D" id="1.10.10.10">
    <property type="entry name" value="Winged helix-like DNA-binding domain superfamily/Winged helix DNA-binding domain"/>
    <property type="match status" value="1"/>
</dbReference>
<feature type="domain" description="HTH La-type RNA-binding" evidence="7">
    <location>
        <begin position="7"/>
        <end position="98"/>
    </location>
</feature>
<keyword evidence="3" id="KW-0539">Nucleus</keyword>
<evidence type="ECO:0000256" key="3">
    <source>
        <dbReference type="ARBA" id="ARBA00023242"/>
    </source>
</evidence>
<evidence type="ECO:0000313" key="9">
    <source>
        <dbReference type="Proteomes" id="UP001212152"/>
    </source>
</evidence>
<dbReference type="SMART" id="SM00715">
    <property type="entry name" value="LA"/>
    <property type="match status" value="1"/>
</dbReference>
<dbReference type="GO" id="GO:0003729">
    <property type="term" value="F:mRNA binding"/>
    <property type="evidence" value="ECO:0007669"/>
    <property type="project" value="TreeGrafter"/>
</dbReference>
<dbReference type="CDD" id="cd07323">
    <property type="entry name" value="LAM"/>
    <property type="match status" value="1"/>
</dbReference>
<evidence type="ECO:0000256" key="4">
    <source>
        <dbReference type="PROSITE-ProRule" id="PRU00332"/>
    </source>
</evidence>
<dbReference type="PROSITE" id="PS50961">
    <property type="entry name" value="HTH_LA"/>
    <property type="match status" value="1"/>
</dbReference>
<name>A0AAD5TCR9_9FUNG</name>
<dbReference type="InterPro" id="IPR006630">
    <property type="entry name" value="La_HTH"/>
</dbReference>
<feature type="coiled-coil region" evidence="5">
    <location>
        <begin position="256"/>
        <end position="283"/>
    </location>
</feature>
<dbReference type="PANTHER" id="PTHR22792:SF140">
    <property type="entry name" value="ACHILLES, ISOFORM A"/>
    <property type="match status" value="1"/>
</dbReference>
<feature type="region of interest" description="Disordered" evidence="6">
    <location>
        <begin position="221"/>
        <end position="247"/>
    </location>
</feature>
<proteinExistence type="predicted"/>
<dbReference type="GO" id="GO:0006396">
    <property type="term" value="P:RNA processing"/>
    <property type="evidence" value="ECO:0007669"/>
    <property type="project" value="InterPro"/>
</dbReference>
<keyword evidence="9" id="KW-1185">Reference proteome</keyword>
<dbReference type="EMBL" id="JADGJQ010000131">
    <property type="protein sequence ID" value="KAJ3167821.1"/>
    <property type="molecule type" value="Genomic_DNA"/>
</dbReference>
<dbReference type="InterPro" id="IPR036390">
    <property type="entry name" value="WH_DNA-bd_sf"/>
</dbReference>
<dbReference type="GO" id="GO:0005634">
    <property type="term" value="C:nucleus"/>
    <property type="evidence" value="ECO:0007669"/>
    <property type="project" value="UniProtKB-SubCell"/>
</dbReference>
<evidence type="ECO:0000256" key="1">
    <source>
        <dbReference type="ARBA" id="ARBA00004123"/>
    </source>
</evidence>
<feature type="region of interest" description="Disordered" evidence="6">
    <location>
        <begin position="84"/>
        <end position="132"/>
    </location>
</feature>
<evidence type="ECO:0000256" key="6">
    <source>
        <dbReference type="SAM" id="MobiDB-lite"/>
    </source>
</evidence>